<feature type="compositionally biased region" description="Acidic residues" evidence="1">
    <location>
        <begin position="372"/>
        <end position="391"/>
    </location>
</feature>
<feature type="compositionally biased region" description="Low complexity" evidence="1">
    <location>
        <begin position="262"/>
        <end position="274"/>
    </location>
</feature>
<dbReference type="EMBL" id="KK786053">
    <property type="protein sequence ID" value="KDO40233.1"/>
    <property type="molecule type" value="Genomic_DNA"/>
</dbReference>
<feature type="domain" description="BAH" evidence="2">
    <location>
        <begin position="133"/>
        <end position="252"/>
    </location>
</feature>
<accession>A0A067DBQ8</accession>
<keyword evidence="4" id="KW-1185">Reference proteome</keyword>
<feature type="region of interest" description="Disordered" evidence="1">
    <location>
        <begin position="252"/>
        <end position="277"/>
    </location>
</feature>
<dbReference type="Gene3D" id="3.40.50.150">
    <property type="entry name" value="Vaccinia Virus protein VP39"/>
    <property type="match status" value="1"/>
</dbReference>
<feature type="region of interest" description="Disordered" evidence="1">
    <location>
        <begin position="370"/>
        <end position="391"/>
    </location>
</feature>
<name>A0A067DBQ8_CITSI</name>
<evidence type="ECO:0000259" key="2">
    <source>
        <dbReference type="PROSITE" id="PS51038"/>
    </source>
</evidence>
<evidence type="ECO:0000313" key="4">
    <source>
        <dbReference type="Proteomes" id="UP000027120"/>
    </source>
</evidence>
<dbReference type="Pfam" id="PF01426">
    <property type="entry name" value="BAH"/>
    <property type="match status" value="1"/>
</dbReference>
<dbReference type="PROSITE" id="PS51038">
    <property type="entry name" value="BAH"/>
    <property type="match status" value="1"/>
</dbReference>
<dbReference type="SMR" id="A0A067DBQ8"/>
<dbReference type="InterPro" id="IPR029063">
    <property type="entry name" value="SAM-dependent_MTases_sf"/>
</dbReference>
<proteinExistence type="predicted"/>
<sequence length="433" mass="49077">MGRPVKRTSTQVAAEESNHSKARRRKLKLAEQQHQQQEEQREDEEVKEEPVELVTRVKKKTQKNKPDSDLFFVGPPVSVDEALKRYPDRYKYSSKGHKKKKVAAGVSSIGALNEEEEVLQARCHYTQASVDGCLYNLGDDAYVKAEEGAVDYIARIVELFESVDGEPYFKARWFYRAEDTVIKDLAYLVDRKRVFLSDVEDDNPLNCIVSKAKIAEVAANMDLEAKQKNIPPCDLYYDMKYTLPHLTFSNINNESNRRDSDASSTISSETGSNSPIGEPEMSLLDLYSGCGAMSTGLCIGASLSGVKLVTRWAIDINPHACKSLKFNHPETKVRNEAADDFLSLLKEWAKLCQYFSIYDTDKVPEQSLNFMSEDEEEEEEEENDDDSNVPNEEFEVESLTAVCYGDPNKTKKPGVYFKECCLIICYLTFVPFD</sequence>
<gene>
    <name evidence="3" type="ORF">CISIN_1g013949mg</name>
</gene>
<dbReference type="InterPro" id="IPR001025">
    <property type="entry name" value="BAH_dom"/>
</dbReference>
<dbReference type="FunFam" id="2.30.30.490:FF:000011">
    <property type="entry name" value="DNA (cytosine-5)-methyltransferase 1"/>
    <property type="match status" value="1"/>
</dbReference>
<feature type="compositionally biased region" description="Basic and acidic residues" evidence="1">
    <location>
        <begin position="28"/>
        <end position="39"/>
    </location>
</feature>
<organism evidence="3 4">
    <name type="scientific">Citrus sinensis</name>
    <name type="common">Sweet orange</name>
    <name type="synonym">Citrus aurantium var. sinensis</name>
    <dbReference type="NCBI Taxonomy" id="2711"/>
    <lineage>
        <taxon>Eukaryota</taxon>
        <taxon>Viridiplantae</taxon>
        <taxon>Streptophyta</taxon>
        <taxon>Embryophyta</taxon>
        <taxon>Tracheophyta</taxon>
        <taxon>Spermatophyta</taxon>
        <taxon>Magnoliopsida</taxon>
        <taxon>eudicotyledons</taxon>
        <taxon>Gunneridae</taxon>
        <taxon>Pentapetalae</taxon>
        <taxon>rosids</taxon>
        <taxon>malvids</taxon>
        <taxon>Sapindales</taxon>
        <taxon>Rutaceae</taxon>
        <taxon>Aurantioideae</taxon>
        <taxon>Citrus</taxon>
    </lineage>
</organism>
<dbReference type="InterPro" id="IPR050390">
    <property type="entry name" value="C5-Methyltransferase"/>
</dbReference>
<feature type="region of interest" description="Disordered" evidence="1">
    <location>
        <begin position="1"/>
        <end position="51"/>
    </location>
</feature>
<dbReference type="PANTHER" id="PTHR10629:SF42">
    <property type="entry name" value="DNA (CYTOSINE-5)-METHYLTRANSFERASE CMT1-RELATED"/>
    <property type="match status" value="1"/>
</dbReference>
<protein>
    <recommendedName>
        <fullName evidence="2">BAH domain-containing protein</fullName>
    </recommendedName>
</protein>
<evidence type="ECO:0000313" key="3">
    <source>
        <dbReference type="EMBL" id="KDO40233.1"/>
    </source>
</evidence>
<evidence type="ECO:0000256" key="1">
    <source>
        <dbReference type="SAM" id="MobiDB-lite"/>
    </source>
</evidence>
<dbReference type="Proteomes" id="UP000027120">
    <property type="component" value="Unassembled WGS sequence"/>
</dbReference>
<dbReference type="Gene3D" id="2.30.30.490">
    <property type="match status" value="1"/>
</dbReference>
<dbReference type="eggNOG" id="ENOG502QW29">
    <property type="taxonomic scope" value="Eukaryota"/>
</dbReference>
<reference evidence="3 4" key="1">
    <citation type="submission" date="2014-04" db="EMBL/GenBank/DDBJ databases">
        <authorList>
            <consortium name="International Citrus Genome Consortium"/>
            <person name="Gmitter F."/>
            <person name="Chen C."/>
            <person name="Farmerie W."/>
            <person name="Harkins T."/>
            <person name="Desany B."/>
            <person name="Mohiuddin M."/>
            <person name="Kodira C."/>
            <person name="Borodovsky M."/>
            <person name="Lomsadze A."/>
            <person name="Burns P."/>
            <person name="Jenkins J."/>
            <person name="Prochnik S."/>
            <person name="Shu S."/>
            <person name="Chapman J."/>
            <person name="Pitluck S."/>
            <person name="Schmutz J."/>
            <person name="Rokhsar D."/>
        </authorList>
    </citation>
    <scope>NUCLEOTIDE SEQUENCE</scope>
</reference>
<dbReference type="PANTHER" id="PTHR10629">
    <property type="entry name" value="CYTOSINE-SPECIFIC METHYLTRANSFERASE"/>
    <property type="match status" value="1"/>
</dbReference>
<dbReference type="STRING" id="2711.A0A067DBQ8"/>
<dbReference type="GO" id="GO:0003682">
    <property type="term" value="F:chromatin binding"/>
    <property type="evidence" value="ECO:0007669"/>
    <property type="project" value="InterPro"/>
</dbReference>
<dbReference type="SUPFAM" id="SSF53335">
    <property type="entry name" value="S-adenosyl-L-methionine-dependent methyltransferases"/>
    <property type="match status" value="1"/>
</dbReference>
<dbReference type="AlphaFoldDB" id="A0A067DBQ8"/>
<dbReference type="InterPro" id="IPR043151">
    <property type="entry name" value="BAH_sf"/>
</dbReference>
<dbReference type="SMART" id="SM00439">
    <property type="entry name" value="BAH"/>
    <property type="match status" value="1"/>
</dbReference>